<dbReference type="GO" id="GO:0000049">
    <property type="term" value="F:tRNA binding"/>
    <property type="evidence" value="ECO:0007669"/>
    <property type="project" value="InterPro"/>
</dbReference>
<keyword evidence="5 13" id="KW-0436">Ligase</keyword>
<dbReference type="OrthoDB" id="9800719at2"/>
<evidence type="ECO:0000256" key="12">
    <source>
        <dbReference type="ARBA" id="ARBA00049255"/>
    </source>
</evidence>
<dbReference type="GO" id="GO:0005737">
    <property type="term" value="C:cytoplasm"/>
    <property type="evidence" value="ECO:0007669"/>
    <property type="project" value="UniProtKB-SubCell"/>
</dbReference>
<dbReference type="SUPFAM" id="SSF55681">
    <property type="entry name" value="Class II aaRS and biotin synthetases"/>
    <property type="match status" value="1"/>
</dbReference>
<accession>A0A0S4NCJ3</accession>
<evidence type="ECO:0000256" key="2">
    <source>
        <dbReference type="ARBA" id="ARBA00010207"/>
    </source>
</evidence>
<evidence type="ECO:0000256" key="7">
    <source>
        <dbReference type="ARBA" id="ARBA00022741"/>
    </source>
</evidence>
<dbReference type="FunFam" id="3.30.930.10:FF:000003">
    <property type="entry name" value="Phenylalanine--tRNA ligase alpha subunit"/>
    <property type="match status" value="1"/>
</dbReference>
<dbReference type="Pfam" id="PF01409">
    <property type="entry name" value="tRNA-synt_2d"/>
    <property type="match status" value="1"/>
</dbReference>
<dbReference type="HAMAP" id="MF_00281">
    <property type="entry name" value="Phe_tRNA_synth_alpha1"/>
    <property type="match status" value="1"/>
</dbReference>
<dbReference type="AlphaFoldDB" id="A0A0S4NCJ3"/>
<comment type="subunit">
    <text evidence="3 13">Tetramer of two alpha and two beta subunits.</text>
</comment>
<evidence type="ECO:0000256" key="11">
    <source>
        <dbReference type="ARBA" id="ARBA00023146"/>
    </source>
</evidence>
<evidence type="ECO:0000256" key="8">
    <source>
        <dbReference type="ARBA" id="ARBA00022840"/>
    </source>
</evidence>
<dbReference type="InterPro" id="IPR006195">
    <property type="entry name" value="aa-tRNA-synth_II"/>
</dbReference>
<protein>
    <recommendedName>
        <fullName evidence="13">Phenylalanine--tRNA ligase alpha subunit</fullName>
        <ecNumber evidence="13">6.1.1.20</ecNumber>
    </recommendedName>
    <alternativeName>
        <fullName evidence="13">Phenylalanyl-tRNA synthetase alpha subunit</fullName>
        <shortName evidence="13">PheRS</shortName>
    </alternativeName>
</protein>
<dbReference type="EC" id="6.1.1.20" evidence="13"/>
<dbReference type="STRING" id="1643428.GCA_001442855_02089"/>
<evidence type="ECO:0000256" key="3">
    <source>
        <dbReference type="ARBA" id="ARBA00011209"/>
    </source>
</evidence>
<feature type="domain" description="Aminoacyl-transfer RNA synthetases class-II family profile" evidence="14">
    <location>
        <begin position="114"/>
        <end position="315"/>
    </location>
</feature>
<comment type="subcellular location">
    <subcellularLocation>
        <location evidence="1 13">Cytoplasm</location>
    </subcellularLocation>
</comment>
<dbReference type="CDD" id="cd00496">
    <property type="entry name" value="PheRS_alpha_core"/>
    <property type="match status" value="1"/>
</dbReference>
<name>A0A0S4NCJ3_9BACT</name>
<dbReference type="InterPro" id="IPR010978">
    <property type="entry name" value="tRNA-bd_arm"/>
</dbReference>
<dbReference type="Gene3D" id="3.30.930.10">
    <property type="entry name" value="Bira Bifunctional Protein, Domain 2"/>
    <property type="match status" value="1"/>
</dbReference>
<comment type="similarity">
    <text evidence="2 13">Belongs to the class-II aminoacyl-tRNA synthetase family. Phe-tRNA synthetase alpha subunit type 1 subfamily.</text>
</comment>
<reference evidence="16" key="1">
    <citation type="submission" date="2015-11" db="EMBL/GenBank/DDBJ databases">
        <authorList>
            <person name="Varghese N."/>
        </authorList>
    </citation>
    <scope>NUCLEOTIDE SEQUENCE [LARGE SCALE GENOMIC DNA]</scope>
</reference>
<evidence type="ECO:0000256" key="4">
    <source>
        <dbReference type="ARBA" id="ARBA00022490"/>
    </source>
</evidence>
<dbReference type="InterPro" id="IPR022911">
    <property type="entry name" value="Phe_tRNA_ligase_alpha1_bac"/>
</dbReference>
<evidence type="ECO:0000313" key="16">
    <source>
        <dbReference type="Proteomes" id="UP000320623"/>
    </source>
</evidence>
<dbReference type="PROSITE" id="PS50862">
    <property type="entry name" value="AA_TRNA_LIGASE_II"/>
    <property type="match status" value="1"/>
</dbReference>
<dbReference type="InterPro" id="IPR004188">
    <property type="entry name" value="Phe-tRNA_ligase_II_N"/>
</dbReference>
<keyword evidence="6 13" id="KW-0479">Metal-binding</keyword>
<dbReference type="InterPro" id="IPR004529">
    <property type="entry name" value="Phe-tRNA-synth_IIc_asu"/>
</dbReference>
<keyword evidence="8 13" id="KW-0067">ATP-binding</keyword>
<dbReference type="Pfam" id="PF02912">
    <property type="entry name" value="Phe_tRNA-synt_N"/>
    <property type="match status" value="1"/>
</dbReference>
<dbReference type="GO" id="GO:0004826">
    <property type="term" value="F:phenylalanine-tRNA ligase activity"/>
    <property type="evidence" value="ECO:0007669"/>
    <property type="project" value="UniProtKB-UniRule"/>
</dbReference>
<keyword evidence="7 13" id="KW-0547">Nucleotide-binding</keyword>
<comment type="cofactor">
    <cofactor evidence="13">
        <name>Mg(2+)</name>
        <dbReference type="ChEBI" id="CHEBI:18420"/>
    </cofactor>
    <text evidence="13">Binds 2 magnesium ions per tetramer.</text>
</comment>
<dbReference type="InterPro" id="IPR045864">
    <property type="entry name" value="aa-tRNA-synth_II/BPL/LPL"/>
</dbReference>
<dbReference type="RefSeq" id="WP_140945839.1">
    <property type="nucleotide sequence ID" value="NZ_FAOO01000023.1"/>
</dbReference>
<organism evidence="15 16">
    <name type="scientific">Candidatus Thermokryptus mobilis</name>
    <dbReference type="NCBI Taxonomy" id="1643428"/>
    <lineage>
        <taxon>Bacteria</taxon>
        <taxon>Pseudomonadati</taxon>
        <taxon>Candidatus Kryptoniota</taxon>
        <taxon>Candidatus Thermokryptus</taxon>
    </lineage>
</organism>
<dbReference type="GO" id="GO:0005524">
    <property type="term" value="F:ATP binding"/>
    <property type="evidence" value="ECO:0007669"/>
    <property type="project" value="UniProtKB-UniRule"/>
</dbReference>
<keyword evidence="10 13" id="KW-0648">Protein biosynthesis</keyword>
<evidence type="ECO:0000256" key="6">
    <source>
        <dbReference type="ARBA" id="ARBA00022723"/>
    </source>
</evidence>
<dbReference type="SUPFAM" id="SSF46589">
    <property type="entry name" value="tRNA-binding arm"/>
    <property type="match status" value="1"/>
</dbReference>
<proteinExistence type="inferred from homology"/>
<dbReference type="Proteomes" id="UP000320623">
    <property type="component" value="Unassembled WGS sequence"/>
</dbReference>
<sequence length="336" mass="38523">MKNQIEEVKSKFLSEISSVEDEKQLEELRVKYLGRRGIIQSLFDKLREVPKEEKPALGKLLNELKELAQGKYNEKKLEIKGKKAKVESFVDLTIPGRLKYTGRKHPLTQTLEEIKKIFIGMGFEVASGPEIEDDYHNFEALNIPPEHPARDMQDTFFIEDKIILRTHTSPVQIRVMESKKPPVRIIAPGRVYRNEAISARSYCLFHQVEGLYVDEGVSFAELKGTLLAFAKQMFGSDVKLRFRPSFFPFTEPSAEVDVSCFICGGKGCRVCKYGGWLEILGCGMVDPNVFKFVGYDAEKYTGYAFGMGVERIAMLKYGIDDIRLFYENDFRFLDQF</sequence>
<dbReference type="PANTHER" id="PTHR11538:SF41">
    <property type="entry name" value="PHENYLALANINE--TRNA LIGASE, MITOCHONDRIAL"/>
    <property type="match status" value="1"/>
</dbReference>
<evidence type="ECO:0000256" key="1">
    <source>
        <dbReference type="ARBA" id="ARBA00004496"/>
    </source>
</evidence>
<dbReference type="InterPro" id="IPR002319">
    <property type="entry name" value="Phenylalanyl-tRNA_Synthase"/>
</dbReference>
<keyword evidence="16" id="KW-1185">Reference proteome</keyword>
<keyword evidence="11 13" id="KW-0030">Aminoacyl-tRNA synthetase</keyword>
<evidence type="ECO:0000313" key="15">
    <source>
        <dbReference type="EMBL" id="CUU08629.1"/>
    </source>
</evidence>
<gene>
    <name evidence="13" type="primary">pheS</name>
    <name evidence="15" type="ORF">JGI1_02134</name>
</gene>
<evidence type="ECO:0000256" key="9">
    <source>
        <dbReference type="ARBA" id="ARBA00022842"/>
    </source>
</evidence>
<evidence type="ECO:0000256" key="13">
    <source>
        <dbReference type="HAMAP-Rule" id="MF_00281"/>
    </source>
</evidence>
<dbReference type="GO" id="GO:0000287">
    <property type="term" value="F:magnesium ion binding"/>
    <property type="evidence" value="ECO:0007669"/>
    <property type="project" value="UniProtKB-UniRule"/>
</dbReference>
<keyword evidence="9 13" id="KW-0460">Magnesium</keyword>
<evidence type="ECO:0000259" key="14">
    <source>
        <dbReference type="PROSITE" id="PS50862"/>
    </source>
</evidence>
<keyword evidence="4 13" id="KW-0963">Cytoplasm</keyword>
<comment type="catalytic activity">
    <reaction evidence="12 13">
        <text>tRNA(Phe) + L-phenylalanine + ATP = L-phenylalanyl-tRNA(Phe) + AMP + diphosphate + H(+)</text>
        <dbReference type="Rhea" id="RHEA:19413"/>
        <dbReference type="Rhea" id="RHEA-COMP:9668"/>
        <dbReference type="Rhea" id="RHEA-COMP:9699"/>
        <dbReference type="ChEBI" id="CHEBI:15378"/>
        <dbReference type="ChEBI" id="CHEBI:30616"/>
        <dbReference type="ChEBI" id="CHEBI:33019"/>
        <dbReference type="ChEBI" id="CHEBI:58095"/>
        <dbReference type="ChEBI" id="CHEBI:78442"/>
        <dbReference type="ChEBI" id="CHEBI:78531"/>
        <dbReference type="ChEBI" id="CHEBI:456215"/>
        <dbReference type="EC" id="6.1.1.20"/>
    </reaction>
</comment>
<dbReference type="NCBIfam" id="TIGR00468">
    <property type="entry name" value="pheS"/>
    <property type="match status" value="1"/>
</dbReference>
<evidence type="ECO:0000256" key="5">
    <source>
        <dbReference type="ARBA" id="ARBA00022598"/>
    </source>
</evidence>
<evidence type="ECO:0000256" key="10">
    <source>
        <dbReference type="ARBA" id="ARBA00022917"/>
    </source>
</evidence>
<dbReference type="GO" id="GO:0006432">
    <property type="term" value="P:phenylalanyl-tRNA aminoacylation"/>
    <property type="evidence" value="ECO:0007669"/>
    <property type="project" value="UniProtKB-UniRule"/>
</dbReference>
<feature type="binding site" evidence="13">
    <location>
        <position position="251"/>
    </location>
    <ligand>
        <name>Mg(2+)</name>
        <dbReference type="ChEBI" id="CHEBI:18420"/>
        <note>shared with beta subunit</note>
    </ligand>
</feature>
<dbReference type="EMBL" id="FAOO01000023">
    <property type="protein sequence ID" value="CUU08629.1"/>
    <property type="molecule type" value="Genomic_DNA"/>
</dbReference>
<dbReference type="PANTHER" id="PTHR11538">
    <property type="entry name" value="PHENYLALANYL-TRNA SYNTHETASE"/>
    <property type="match status" value="1"/>
</dbReference>